<keyword evidence="2" id="KW-0479">Metal-binding</keyword>
<evidence type="ECO:0000259" key="3">
    <source>
        <dbReference type="PROSITE" id="PS50966"/>
    </source>
</evidence>
<dbReference type="InterPro" id="IPR049730">
    <property type="entry name" value="SNF2/RAD54-like_C"/>
</dbReference>
<dbReference type="PANTHER" id="PTHR10799">
    <property type="entry name" value="SNF2/RAD54 HELICASE FAMILY"/>
    <property type="match status" value="1"/>
</dbReference>
<evidence type="ECO:0000259" key="5">
    <source>
        <dbReference type="PROSITE" id="PS51194"/>
    </source>
</evidence>
<dbReference type="Pfam" id="PF00271">
    <property type="entry name" value="Helicase_C"/>
    <property type="match status" value="1"/>
</dbReference>
<dbReference type="STRING" id="626523.GCWU000342_00052"/>
<dbReference type="SUPFAM" id="SSF52540">
    <property type="entry name" value="P-loop containing nucleoside triphosphate hydrolases"/>
    <property type="match status" value="2"/>
</dbReference>
<dbReference type="PROSITE" id="PS50966">
    <property type="entry name" value="ZF_SWIM"/>
    <property type="match status" value="1"/>
</dbReference>
<dbReference type="EMBL" id="ACIP02000001">
    <property type="protein sequence ID" value="EEP28711.1"/>
    <property type="molecule type" value="Genomic_DNA"/>
</dbReference>
<protein>
    <submittedName>
        <fullName evidence="6">SNF2 family N-terminal domain protein</fullName>
    </submittedName>
</protein>
<dbReference type="eggNOG" id="COG0553">
    <property type="taxonomic scope" value="Bacteria"/>
</dbReference>
<dbReference type="Pfam" id="PF08455">
    <property type="entry name" value="SNF2_assoc"/>
    <property type="match status" value="1"/>
</dbReference>
<dbReference type="PROSITE" id="PS51192">
    <property type="entry name" value="HELICASE_ATP_BIND_1"/>
    <property type="match status" value="1"/>
</dbReference>
<dbReference type="InterPro" id="IPR013663">
    <property type="entry name" value="Helicase_SWF/SNF/SWI_bac"/>
</dbReference>
<sequence>MRQEKYAKIIDSKRAEKELRCAMTANWQEYFSKDALEQGRVLYGKKAVKGFASTKDSCMARVLGDRVYDVSIRRFLEGMLSMGCNCARAQAGENCAHMAAVLFLWQERQGDSPDADQIPALVEMEEVQGNEETFFHLRKMTADLKVSPEVKRQANEILEEGSMRVDFFRMHYGKDGEADSAWAEFQTLYEPRIKAPKKAADARRMVTEARKVYFRFSRDHFLDMECGCCHRHIFSYWTLSVCPHEMAAVYLLQDYIRQYNPGDATDEKGDRFLSAFSDSAAVRRDEGREAIPRVRLLPRLTEDERGFALSFRIGVGRLYVVKNLTDLVDQYTSGGSLPLGKKDALHFHQETFTEASARVYDFIRRQVEANEGLEERLRKAYSYDKTPSFCLTREIRLEGEAADFLYDYLQTGQPAEIWGRMQGPGSKSLQAGKHFPQIRLRIDPFLDLNRLNQKQISRLYLAALPPEERIYVEVSYLTPDDQTGMREELREWARPEDLYQLIEDKGEVTAEKVQGLILTGNLPTRIQGRQASYAIYDGTMVRFAGEDEESLSPLMNAAEGGYLRLCFGKKHLAEFYYRVLPHLEENPRISIQESADFSAMGILPEKAEFSFRLDIEGGLLLADGKVSYGDRSFSLLPAKERREAYDSGRDQQQEERALALLQSEFPQYESRWSAFYTEATDDAVYELLDSGLARLERLGRVEGSEAFRKLTIRSMPQVRIGVSVRSSLMDLDISSDELTTEELLELLEAYRRKKSYHKLKSGSFVRLEQEDSMQMLTRLMEDTGMEPGDFTEGKMHLPLYRALYINKMLEDHDAVAADRDRNFRELIKEFKTVEESDFEVPRGLSKVLRKYQTYGYKWIRTLAANHFGGILADDMGLGKTLQMIAVLAAEKESPNRAKDLSAGGPSLVICPASLVYNWQEEFTRFAPELAVVPVTGFAGQRRKLLDDCRQADVLITSYDLLKRDISLYEKIEFDFQVLDEAQYIKNPQAAVSKAVKIIKSRHRFALTGTPIENRLSELWSIFDFLMPGFLYSYEDFRTDFELPIAREEDQEVIARLRRMTGPFILRRLKRDVLKDLPAKIEEVRYARLEGEQRRLYDAQVARMRAMIAGAGEAYNRNKIQVLAELTKIRQICCDPSIFVEGYRGKSAKRKACLDLIGSAIDGGHKMLVFSQFTSMLALLEEDLSRAKIPFYKITGATGKEERLRLVHAFNDDETPVFLISLKAGGTGLNLTGADLVIHYDPWWNLAAQNQATDRAHRIGQTKDVSVFRLIAKGTIEDRILEMQEKKKDLADAILSGQSESLGQLSKEELLELLG</sequence>
<organism evidence="6 7">
    <name type="scientific">Shuttleworthella satelles DSM 14600</name>
    <dbReference type="NCBI Taxonomy" id="626523"/>
    <lineage>
        <taxon>Bacteria</taxon>
        <taxon>Bacillati</taxon>
        <taxon>Bacillota</taxon>
        <taxon>Clostridia</taxon>
        <taxon>Lachnospirales</taxon>
        <taxon>Lachnospiraceae</taxon>
        <taxon>Shuttleworthella</taxon>
    </lineage>
</organism>
<dbReference type="HOGENOM" id="CLU_000315_21_1_9"/>
<dbReference type="Proteomes" id="UP000003494">
    <property type="component" value="Unassembled WGS sequence"/>
</dbReference>
<keyword evidence="7" id="KW-1185">Reference proteome</keyword>
<evidence type="ECO:0000259" key="4">
    <source>
        <dbReference type="PROSITE" id="PS51192"/>
    </source>
</evidence>
<dbReference type="InterPro" id="IPR001650">
    <property type="entry name" value="Helicase_C-like"/>
</dbReference>
<reference evidence="6" key="1">
    <citation type="submission" date="2009-04" db="EMBL/GenBank/DDBJ databases">
        <authorList>
            <person name="Weinstock G."/>
            <person name="Sodergren E."/>
            <person name="Clifton S."/>
            <person name="Fulton L."/>
            <person name="Fulton B."/>
            <person name="Courtney L."/>
            <person name="Fronick C."/>
            <person name="Harrison M."/>
            <person name="Strong C."/>
            <person name="Farmer C."/>
            <person name="Delahaunty K."/>
            <person name="Markovic C."/>
            <person name="Hall O."/>
            <person name="Minx P."/>
            <person name="Tomlinson C."/>
            <person name="Mitreva M."/>
            <person name="Nelson J."/>
            <person name="Hou S."/>
            <person name="Wollam A."/>
            <person name="Pepin K.H."/>
            <person name="Johnson M."/>
            <person name="Bhonagiri V."/>
            <person name="Nash W.E."/>
            <person name="Warren W."/>
            <person name="Chinwalla A."/>
            <person name="Mardis E.R."/>
            <person name="Wilson R.K."/>
        </authorList>
    </citation>
    <scope>NUCLEOTIDE SEQUENCE [LARGE SCALE GENOMIC DNA]</scope>
    <source>
        <strain evidence="6">DSM 14600</strain>
    </source>
</reference>
<dbReference type="InterPro" id="IPR014001">
    <property type="entry name" value="Helicase_ATP-bd"/>
</dbReference>
<feature type="domain" description="Helicase C-terminal" evidence="5">
    <location>
        <begin position="1152"/>
        <end position="1313"/>
    </location>
</feature>
<name>C4G890_9FIRM</name>
<proteinExistence type="predicted"/>
<dbReference type="InterPro" id="IPR007527">
    <property type="entry name" value="Znf_SWIM"/>
</dbReference>
<dbReference type="Gene3D" id="3.40.50.300">
    <property type="entry name" value="P-loop containing nucleotide triphosphate hydrolases"/>
    <property type="match status" value="1"/>
</dbReference>
<dbReference type="InterPro" id="IPR038718">
    <property type="entry name" value="SNF2-like_sf"/>
</dbReference>
<dbReference type="InterPro" id="IPR027417">
    <property type="entry name" value="P-loop_NTPase"/>
</dbReference>
<dbReference type="GO" id="GO:0016787">
    <property type="term" value="F:hydrolase activity"/>
    <property type="evidence" value="ECO:0007669"/>
    <property type="project" value="UniProtKB-KW"/>
</dbReference>
<accession>C4G890</accession>
<dbReference type="Gene3D" id="3.40.50.10810">
    <property type="entry name" value="Tandem AAA-ATPase domain"/>
    <property type="match status" value="1"/>
</dbReference>
<evidence type="ECO:0000256" key="2">
    <source>
        <dbReference type="PROSITE-ProRule" id="PRU00325"/>
    </source>
</evidence>
<keyword evidence="2" id="KW-0863">Zinc-finger</keyword>
<dbReference type="PROSITE" id="PS51194">
    <property type="entry name" value="HELICASE_CTER"/>
    <property type="match status" value="1"/>
</dbReference>
<dbReference type="InterPro" id="IPR000330">
    <property type="entry name" value="SNF2_N"/>
</dbReference>
<feature type="domain" description="SWIM-type" evidence="3">
    <location>
        <begin position="68"/>
        <end position="106"/>
    </location>
</feature>
<evidence type="ECO:0000313" key="6">
    <source>
        <dbReference type="EMBL" id="EEP28711.1"/>
    </source>
</evidence>
<dbReference type="SMART" id="SM00490">
    <property type="entry name" value="HELICc"/>
    <property type="match status" value="1"/>
</dbReference>
<evidence type="ECO:0000313" key="7">
    <source>
        <dbReference type="Proteomes" id="UP000003494"/>
    </source>
</evidence>
<keyword evidence="2" id="KW-0862">Zinc</keyword>
<feature type="domain" description="Helicase ATP-binding" evidence="4">
    <location>
        <begin position="860"/>
        <end position="1028"/>
    </location>
</feature>
<evidence type="ECO:0000256" key="1">
    <source>
        <dbReference type="ARBA" id="ARBA00022801"/>
    </source>
</evidence>
<dbReference type="CDD" id="cd18793">
    <property type="entry name" value="SF2_C_SNF"/>
    <property type="match status" value="1"/>
</dbReference>
<dbReference type="GO" id="GO:0008270">
    <property type="term" value="F:zinc ion binding"/>
    <property type="evidence" value="ECO:0007669"/>
    <property type="project" value="UniProtKB-KW"/>
</dbReference>
<gene>
    <name evidence="6" type="ORF">GCWU000342_00052</name>
</gene>
<dbReference type="SMART" id="SM00487">
    <property type="entry name" value="DEXDc"/>
    <property type="match status" value="1"/>
</dbReference>
<keyword evidence="1" id="KW-0378">Hydrolase</keyword>
<dbReference type="CDD" id="cd18012">
    <property type="entry name" value="DEXQc_arch_SWI2_SNF2"/>
    <property type="match status" value="1"/>
</dbReference>
<dbReference type="Pfam" id="PF00176">
    <property type="entry name" value="SNF2-rel_dom"/>
    <property type="match status" value="1"/>
</dbReference>
<comment type="caution">
    <text evidence="6">The sequence shown here is derived from an EMBL/GenBank/DDBJ whole genome shotgun (WGS) entry which is preliminary data.</text>
</comment>
<dbReference type="GO" id="GO:0005524">
    <property type="term" value="F:ATP binding"/>
    <property type="evidence" value="ECO:0007669"/>
    <property type="project" value="InterPro"/>
</dbReference>